<comment type="function">
    <text evidence="6">The RuvA-RuvB-RuvC complex processes Holliday junction (HJ) DNA during genetic recombination and DNA repair, while the RuvA-RuvB complex plays an important role in the rescue of blocked DNA replication forks via replication fork reversal (RFR). RuvA specifically binds to HJ cruciform DNA, conferring on it an open structure. The RuvB hexamer acts as an ATP-dependent pump, pulling dsDNA into and through the RuvAB complex. HJ branch migration allows RuvC to scan DNA until it finds its consensus sequence, where it cleaves and resolves the cruciform DNA.</text>
</comment>
<dbReference type="Pfam" id="PF07499">
    <property type="entry name" value="RuvA_C"/>
    <property type="match status" value="1"/>
</dbReference>
<keyword evidence="1 6" id="KW-0963">Cytoplasm</keyword>
<accession>A0ABY4CQF2</accession>
<dbReference type="SUPFAM" id="SSF46929">
    <property type="entry name" value="DNA helicase RuvA subunit, C-terminal domain"/>
    <property type="match status" value="1"/>
</dbReference>
<evidence type="ECO:0000313" key="8">
    <source>
        <dbReference type="EMBL" id="UOF92728.1"/>
    </source>
</evidence>
<feature type="domain" description="Helix-hairpin-helix DNA-binding motif class 1" evidence="7">
    <location>
        <begin position="107"/>
        <end position="126"/>
    </location>
</feature>
<organism evidence="8 9">
    <name type="scientific">Fodinisporobacter ferrooxydans</name>
    <dbReference type="NCBI Taxonomy" id="2901836"/>
    <lineage>
        <taxon>Bacteria</taxon>
        <taxon>Bacillati</taxon>
        <taxon>Bacillota</taxon>
        <taxon>Bacilli</taxon>
        <taxon>Bacillales</taxon>
        <taxon>Alicyclobacillaceae</taxon>
        <taxon>Fodinisporobacter</taxon>
    </lineage>
</organism>
<gene>
    <name evidence="6 8" type="primary">ruvA</name>
    <name evidence="8" type="ORF">LSG31_11495</name>
</gene>
<dbReference type="SUPFAM" id="SSF47781">
    <property type="entry name" value="RuvA domain 2-like"/>
    <property type="match status" value="1"/>
</dbReference>
<reference evidence="8" key="1">
    <citation type="submission" date="2021-12" db="EMBL/GenBank/DDBJ databases">
        <title>Alicyclobacillaceae gen. nov., sp. nov., isolated from chalcocite enrichment system.</title>
        <authorList>
            <person name="Jiang Z."/>
        </authorList>
    </citation>
    <scope>NUCLEOTIDE SEQUENCE</scope>
    <source>
        <strain evidence="8">MYW30-H2</strain>
    </source>
</reference>
<comment type="domain">
    <text evidence="6">Has three domains with a flexible linker between the domains II and III and assumes an 'L' shape. Domain III is highly mobile and contacts RuvB.</text>
</comment>
<comment type="subcellular location">
    <subcellularLocation>
        <location evidence="6">Cytoplasm</location>
    </subcellularLocation>
</comment>
<dbReference type="EMBL" id="CP089291">
    <property type="protein sequence ID" value="UOF92728.1"/>
    <property type="molecule type" value="Genomic_DNA"/>
</dbReference>
<name>A0ABY4CQF2_9BACL</name>
<dbReference type="Pfam" id="PF14520">
    <property type="entry name" value="HHH_5"/>
    <property type="match status" value="1"/>
</dbReference>
<feature type="region of interest" description="Domain III" evidence="6">
    <location>
        <begin position="156"/>
        <end position="201"/>
    </location>
</feature>
<dbReference type="InterPro" id="IPR012340">
    <property type="entry name" value="NA-bd_OB-fold"/>
</dbReference>
<evidence type="ECO:0000256" key="1">
    <source>
        <dbReference type="ARBA" id="ARBA00022490"/>
    </source>
</evidence>
<keyword evidence="3 6" id="KW-0238">DNA-binding</keyword>
<dbReference type="NCBIfam" id="TIGR00084">
    <property type="entry name" value="ruvA"/>
    <property type="match status" value="1"/>
</dbReference>
<evidence type="ECO:0000256" key="4">
    <source>
        <dbReference type="ARBA" id="ARBA00023172"/>
    </source>
</evidence>
<feature type="domain" description="Helix-hairpin-helix DNA-binding motif class 1" evidence="7">
    <location>
        <begin position="72"/>
        <end position="91"/>
    </location>
</feature>
<evidence type="ECO:0000256" key="5">
    <source>
        <dbReference type="ARBA" id="ARBA00023204"/>
    </source>
</evidence>
<protein>
    <recommendedName>
        <fullName evidence="6">Holliday junction branch migration complex subunit RuvA</fullName>
    </recommendedName>
</protein>
<evidence type="ECO:0000256" key="3">
    <source>
        <dbReference type="ARBA" id="ARBA00023125"/>
    </source>
</evidence>
<dbReference type="HAMAP" id="MF_00031">
    <property type="entry name" value="DNA_HJ_migration_RuvA"/>
    <property type="match status" value="1"/>
</dbReference>
<keyword evidence="9" id="KW-1185">Reference proteome</keyword>
<dbReference type="InterPro" id="IPR010994">
    <property type="entry name" value="RuvA_2-like"/>
</dbReference>
<dbReference type="RefSeq" id="WP_347439398.1">
    <property type="nucleotide sequence ID" value="NZ_CP089291.1"/>
</dbReference>
<proteinExistence type="inferred from homology"/>
<dbReference type="Proteomes" id="UP000830167">
    <property type="component" value="Chromosome"/>
</dbReference>
<dbReference type="InterPro" id="IPR003583">
    <property type="entry name" value="Hlx-hairpin-Hlx_DNA-bd_motif"/>
</dbReference>
<dbReference type="Pfam" id="PF01330">
    <property type="entry name" value="RuvA_N"/>
    <property type="match status" value="1"/>
</dbReference>
<comment type="similarity">
    <text evidence="6">Belongs to the RuvA family.</text>
</comment>
<keyword evidence="2 6" id="KW-0227">DNA damage</keyword>
<dbReference type="InterPro" id="IPR036267">
    <property type="entry name" value="RuvA_C_sf"/>
</dbReference>
<dbReference type="InterPro" id="IPR011114">
    <property type="entry name" value="RuvA_C"/>
</dbReference>
<dbReference type="Gene3D" id="2.40.50.140">
    <property type="entry name" value="Nucleic acid-binding proteins"/>
    <property type="match status" value="1"/>
</dbReference>
<dbReference type="Gene3D" id="1.10.150.20">
    <property type="entry name" value="5' to 3' exonuclease, C-terminal subdomain"/>
    <property type="match status" value="1"/>
</dbReference>
<evidence type="ECO:0000256" key="2">
    <source>
        <dbReference type="ARBA" id="ARBA00022763"/>
    </source>
</evidence>
<keyword evidence="5 6" id="KW-0234">DNA repair</keyword>
<dbReference type="SUPFAM" id="SSF50249">
    <property type="entry name" value="Nucleic acid-binding proteins"/>
    <property type="match status" value="1"/>
</dbReference>
<comment type="subunit">
    <text evidence="6">Homotetramer. Forms an RuvA(8)-RuvB(12)-Holliday junction (HJ) complex. HJ DNA is sandwiched between 2 RuvA tetramers; dsDNA enters through RuvA and exits via RuvB. An RuvB hexamer assembles on each DNA strand where it exits the tetramer. Each RuvB hexamer is contacted by two RuvA subunits (via domain III) on 2 adjacent RuvB subunits; this complex drives branch migration. In the full resolvosome a probable DNA-RuvA(4)-RuvB(12)-RuvC(2) complex forms which resolves the HJ.</text>
</comment>
<dbReference type="Gene3D" id="1.10.8.10">
    <property type="entry name" value="DNA helicase RuvA subunit, C-terminal domain"/>
    <property type="match status" value="1"/>
</dbReference>
<sequence>MIASLRGVIQSAESDCMVVEVSGVGYQVFVMNTVLQQFHQGNSIFLYTYQAVREDGIFLYGFLERMEKELFLLLQNVSGIGPKASMNILNHTSPEDFIQAVLEEDLSFLVGLPGVGKKTAQRFIIELKDKVEWPALGKANRWEPSDSKLHPEFLPDVADALSALGYSEKEVRETLKQLQQEATTETNVQAWVKAALRKMAT</sequence>
<evidence type="ECO:0000313" key="9">
    <source>
        <dbReference type="Proteomes" id="UP000830167"/>
    </source>
</evidence>
<dbReference type="SMART" id="SM00278">
    <property type="entry name" value="HhH1"/>
    <property type="match status" value="2"/>
</dbReference>
<evidence type="ECO:0000259" key="7">
    <source>
        <dbReference type="SMART" id="SM00278"/>
    </source>
</evidence>
<dbReference type="InterPro" id="IPR000085">
    <property type="entry name" value="RuvA"/>
</dbReference>
<evidence type="ECO:0000256" key="6">
    <source>
        <dbReference type="HAMAP-Rule" id="MF_00031"/>
    </source>
</evidence>
<dbReference type="CDD" id="cd14332">
    <property type="entry name" value="UBA_RuvA_C"/>
    <property type="match status" value="1"/>
</dbReference>
<keyword evidence="4 6" id="KW-0233">DNA recombination</keyword>
<dbReference type="InterPro" id="IPR013849">
    <property type="entry name" value="DNA_helicase_Holl-junc_RuvA_I"/>
</dbReference>
<comment type="caution">
    <text evidence="6">Lacks conserved residue(s) required for the propagation of feature annotation.</text>
</comment>